<keyword evidence="3" id="KW-1185">Reference proteome</keyword>
<protein>
    <submittedName>
        <fullName evidence="2">Uncharacterized protein</fullName>
    </submittedName>
</protein>
<dbReference type="OrthoDB" id="3439480at2759"/>
<dbReference type="Proteomes" id="UP000770015">
    <property type="component" value="Unassembled WGS sequence"/>
</dbReference>
<feature type="compositionally biased region" description="Basic and acidic residues" evidence="1">
    <location>
        <begin position="185"/>
        <end position="203"/>
    </location>
</feature>
<feature type="region of interest" description="Disordered" evidence="1">
    <location>
        <begin position="49"/>
        <end position="169"/>
    </location>
</feature>
<feature type="compositionally biased region" description="Low complexity" evidence="1">
    <location>
        <begin position="242"/>
        <end position="251"/>
    </location>
</feature>
<comment type="caution">
    <text evidence="2">The sequence shown here is derived from an EMBL/GenBank/DDBJ whole genome shotgun (WGS) entry which is preliminary data.</text>
</comment>
<evidence type="ECO:0000256" key="1">
    <source>
        <dbReference type="SAM" id="MobiDB-lite"/>
    </source>
</evidence>
<evidence type="ECO:0000313" key="2">
    <source>
        <dbReference type="EMBL" id="KAH6693530.1"/>
    </source>
</evidence>
<gene>
    <name evidence="2" type="ORF">F5X68DRAFT_45640</name>
</gene>
<feature type="region of interest" description="Disordered" evidence="1">
    <location>
        <begin position="185"/>
        <end position="295"/>
    </location>
</feature>
<feature type="compositionally biased region" description="Polar residues" evidence="1">
    <location>
        <begin position="224"/>
        <end position="234"/>
    </location>
</feature>
<proteinExistence type="predicted"/>
<feature type="region of interest" description="Disordered" evidence="1">
    <location>
        <begin position="367"/>
        <end position="388"/>
    </location>
</feature>
<dbReference type="EMBL" id="JAGSXJ010000003">
    <property type="protein sequence ID" value="KAH6693530.1"/>
    <property type="molecule type" value="Genomic_DNA"/>
</dbReference>
<organism evidence="2 3">
    <name type="scientific">Plectosphaerella plurivora</name>
    <dbReference type="NCBI Taxonomy" id="936078"/>
    <lineage>
        <taxon>Eukaryota</taxon>
        <taxon>Fungi</taxon>
        <taxon>Dikarya</taxon>
        <taxon>Ascomycota</taxon>
        <taxon>Pezizomycotina</taxon>
        <taxon>Sordariomycetes</taxon>
        <taxon>Hypocreomycetidae</taxon>
        <taxon>Glomerellales</taxon>
        <taxon>Plectosphaerellaceae</taxon>
        <taxon>Plectosphaerella</taxon>
    </lineage>
</organism>
<feature type="compositionally biased region" description="Low complexity" evidence="1">
    <location>
        <begin position="89"/>
        <end position="101"/>
    </location>
</feature>
<evidence type="ECO:0000313" key="3">
    <source>
        <dbReference type="Proteomes" id="UP000770015"/>
    </source>
</evidence>
<sequence length="401" mass="44727">MCTEDVHTVVYPDGREEESRSITRCDKAPRGYQCAQPRVFSYPKTYYAAPTDARFPPTPRMTPAASPRPTTPMAYYSASGGESDHSRRSGNSNSSPSSSSSARRHDRYTTYHTTSSTDPSGAKVININHRSSGSGRKERILIVDNPPTPRTPPQAFAMPYTAPSSPRSGYTMAAEHYARPGRRDTLLRPVIVDERPSNRHVRFDAGSPLNPTSSGSGHRRTGSNESRNSNSYSASDDDRRYPPSASASRRPLPVRRETTDFVLFPEQDDAARRRDRRRRDQAAAAAPTGDDRLDRDLRKAERIAHLNSSIDARSAVPIPGLSRTATDALAEQRERDLRESIRNMNIGPAPSLRRRGTGMTLEEEAQKRRLEERMMPRRRASVGPGSRRGRAGYENGVYVWE</sequence>
<accession>A0A9P8VH51</accession>
<dbReference type="AlphaFoldDB" id="A0A9P8VH51"/>
<reference evidence="2" key="1">
    <citation type="journal article" date="2021" name="Nat. Commun.">
        <title>Genetic determinants of endophytism in the Arabidopsis root mycobiome.</title>
        <authorList>
            <person name="Mesny F."/>
            <person name="Miyauchi S."/>
            <person name="Thiergart T."/>
            <person name="Pickel B."/>
            <person name="Atanasova L."/>
            <person name="Karlsson M."/>
            <person name="Huettel B."/>
            <person name="Barry K.W."/>
            <person name="Haridas S."/>
            <person name="Chen C."/>
            <person name="Bauer D."/>
            <person name="Andreopoulos W."/>
            <person name="Pangilinan J."/>
            <person name="LaButti K."/>
            <person name="Riley R."/>
            <person name="Lipzen A."/>
            <person name="Clum A."/>
            <person name="Drula E."/>
            <person name="Henrissat B."/>
            <person name="Kohler A."/>
            <person name="Grigoriev I.V."/>
            <person name="Martin F.M."/>
            <person name="Hacquard S."/>
        </authorList>
    </citation>
    <scope>NUCLEOTIDE SEQUENCE</scope>
    <source>
        <strain evidence="2">MPI-SDFR-AT-0117</strain>
    </source>
</reference>
<name>A0A9P8VH51_9PEZI</name>